<dbReference type="PANTHER" id="PTHR36445">
    <property type="entry name" value="GTP CYCLOHYDROLASE MPTA"/>
    <property type="match status" value="1"/>
</dbReference>
<dbReference type="Pfam" id="PF02649">
    <property type="entry name" value="GCHY-1"/>
    <property type="match status" value="1"/>
</dbReference>
<comment type="similarity">
    <text evidence="2">Belongs to the GTP cyclohydrolase IV family.</text>
</comment>
<dbReference type="AlphaFoldDB" id="A0A7V3ZHG9"/>
<dbReference type="GO" id="GO:0046654">
    <property type="term" value="P:tetrahydrofolate biosynthetic process"/>
    <property type="evidence" value="ECO:0007669"/>
    <property type="project" value="UniProtKB-UniRule"/>
</dbReference>
<dbReference type="SMR" id="A0A7V3ZHG9"/>
<sequence length="257" mass="29584">MRDVQNEKDYRGIYLRKVGIKNIHWPIKIVTKSGDYQSTVASIDISVDLREDLRGTHMSRFVEVLNGIDSLHPENLGKILQEVREKLRADSSHIKISFPYFIFKKAPVSQISSPNMVECVIDAELSKKLDMIIGVKVPIHTLCPCSKEISEYGAHNQRGVAEIYVRSKKLIWFEDLVEISEKSASAPIYSLLKRPDEKYITEMAYNNPKFVEDVVRDIVSELEKEPKISWYRVEVTSFESIHNHNAFACVEKGWVKK</sequence>
<comment type="caution">
    <text evidence="3">The sequence shown here is derived from an EMBL/GenBank/DDBJ whole genome shotgun (WGS) entry which is preliminary data.</text>
</comment>
<dbReference type="HAMAP" id="MF_01527_B">
    <property type="entry name" value="GTP_cyclohydrol_B"/>
    <property type="match status" value="1"/>
</dbReference>
<comment type="catalytic activity">
    <reaction evidence="2">
        <text>GTP + H2O = 7,8-dihydroneopterin 3'-triphosphate + formate + H(+)</text>
        <dbReference type="Rhea" id="RHEA:17473"/>
        <dbReference type="ChEBI" id="CHEBI:15377"/>
        <dbReference type="ChEBI" id="CHEBI:15378"/>
        <dbReference type="ChEBI" id="CHEBI:15740"/>
        <dbReference type="ChEBI" id="CHEBI:37565"/>
        <dbReference type="ChEBI" id="CHEBI:58462"/>
        <dbReference type="EC" id="3.5.4.16"/>
    </reaction>
</comment>
<accession>A0A7V3ZHG9</accession>
<proteinExistence type="inferred from homology"/>
<evidence type="ECO:0000313" key="3">
    <source>
        <dbReference type="EMBL" id="HGK23086.1"/>
    </source>
</evidence>
<dbReference type="EMBL" id="DTDV01000006">
    <property type="protein sequence ID" value="HGK23086.1"/>
    <property type="molecule type" value="Genomic_DNA"/>
</dbReference>
<gene>
    <name evidence="2" type="primary">folE2</name>
    <name evidence="3" type="ORF">ENU78_01330</name>
</gene>
<feature type="site" description="May be catalytically important" evidence="2">
    <location>
        <position position="143"/>
    </location>
</feature>
<dbReference type="GO" id="GO:0003934">
    <property type="term" value="F:GTP cyclohydrolase I activity"/>
    <property type="evidence" value="ECO:0007669"/>
    <property type="project" value="UniProtKB-UniRule"/>
</dbReference>
<protein>
    <recommendedName>
        <fullName evidence="2">GTP cyclohydrolase FolE2</fullName>
        <ecNumber evidence="2">3.5.4.16</ecNumber>
    </recommendedName>
</protein>
<dbReference type="OMA" id="PCSQGMS"/>
<dbReference type="EC" id="3.5.4.16" evidence="2"/>
<dbReference type="RefSeq" id="WP_012546920.1">
    <property type="nucleotide sequence ID" value="NZ_VTFL01000002.1"/>
</dbReference>
<comment type="function">
    <text evidence="2">Converts GTP to 7,8-dihydroneopterin triphosphate.</text>
</comment>
<dbReference type="InterPro" id="IPR022838">
    <property type="entry name" value="GTP_cyclohydrolase_FolE2"/>
</dbReference>
<evidence type="ECO:0000256" key="2">
    <source>
        <dbReference type="HAMAP-Rule" id="MF_01527"/>
    </source>
</evidence>
<dbReference type="UniPathway" id="UPA00848">
    <property type="reaction ID" value="UER00151"/>
</dbReference>
<dbReference type="PANTHER" id="PTHR36445:SF1">
    <property type="entry name" value="GTP CYCLOHYDROLASE MPTA"/>
    <property type="match status" value="1"/>
</dbReference>
<dbReference type="NCBIfam" id="NF010200">
    <property type="entry name" value="PRK13674.1-1"/>
    <property type="match status" value="1"/>
</dbReference>
<dbReference type="InterPro" id="IPR003801">
    <property type="entry name" value="GTP_cyclohydrolase_FolE2/MptA"/>
</dbReference>
<organism evidence="3">
    <name type="scientific">Dictyoglomus thermophilum</name>
    <dbReference type="NCBI Taxonomy" id="14"/>
    <lineage>
        <taxon>Bacteria</taxon>
        <taxon>Pseudomonadati</taxon>
        <taxon>Dictyoglomota</taxon>
        <taxon>Dictyoglomia</taxon>
        <taxon>Dictyoglomales</taxon>
        <taxon>Dictyoglomaceae</taxon>
        <taxon>Dictyoglomus</taxon>
    </lineage>
</organism>
<reference evidence="3" key="1">
    <citation type="journal article" date="2020" name="mSystems">
        <title>Genome- and Community-Level Interaction Insights into Carbon Utilization and Element Cycling Functions of Hydrothermarchaeota in Hydrothermal Sediment.</title>
        <authorList>
            <person name="Zhou Z."/>
            <person name="Liu Y."/>
            <person name="Xu W."/>
            <person name="Pan J."/>
            <person name="Luo Z.H."/>
            <person name="Li M."/>
        </authorList>
    </citation>
    <scope>NUCLEOTIDE SEQUENCE [LARGE SCALE GENOMIC DNA]</scope>
    <source>
        <strain evidence="3">SpSt-70</strain>
    </source>
</reference>
<dbReference type="Gene3D" id="3.10.270.10">
    <property type="entry name" value="Urate Oxidase"/>
    <property type="match status" value="1"/>
</dbReference>
<evidence type="ECO:0000256" key="1">
    <source>
        <dbReference type="ARBA" id="ARBA00022801"/>
    </source>
</evidence>
<keyword evidence="1 2" id="KW-0378">Hydrolase</keyword>
<name>A0A7V3ZHG9_DICTH</name>
<comment type="pathway">
    <text evidence="2">Cofactor biosynthesis; 7,8-dihydroneopterin triphosphate biosynthesis; 7,8-dihydroneopterin triphosphate from GTP: step 1/1.</text>
</comment>